<keyword evidence="16" id="KW-1185">Reference proteome</keyword>
<keyword evidence="5 14" id="KW-1003">Cell membrane</keyword>
<accession>A0A5R9JAP2</accession>
<comment type="miscellaneous">
    <text evidence="14">Bacitracin is thought to be involved in the inhibition of peptidoglycan synthesis by sequestering undecaprenyl diphosphate, thereby reducing the pool of lipid carrier available.</text>
</comment>
<organism evidence="15 16">
    <name type="scientific">Lichenicoccus roseus</name>
    <dbReference type="NCBI Taxonomy" id="2683649"/>
    <lineage>
        <taxon>Bacteria</taxon>
        <taxon>Pseudomonadati</taxon>
        <taxon>Pseudomonadota</taxon>
        <taxon>Alphaproteobacteria</taxon>
        <taxon>Acetobacterales</taxon>
        <taxon>Acetobacteraceae</taxon>
        <taxon>Lichenicoccus</taxon>
    </lineage>
</organism>
<evidence type="ECO:0000256" key="13">
    <source>
        <dbReference type="ARBA" id="ARBA00047594"/>
    </source>
</evidence>
<comment type="similarity">
    <text evidence="2 14">Belongs to the UppP family.</text>
</comment>
<feature type="transmembrane region" description="Helical" evidence="14">
    <location>
        <begin position="194"/>
        <end position="211"/>
    </location>
</feature>
<dbReference type="GO" id="GO:0005886">
    <property type="term" value="C:plasma membrane"/>
    <property type="evidence" value="ECO:0007669"/>
    <property type="project" value="UniProtKB-SubCell"/>
</dbReference>
<keyword evidence="6 14" id="KW-0812">Transmembrane</keyword>
<feature type="transmembrane region" description="Helical" evidence="14">
    <location>
        <begin position="114"/>
        <end position="135"/>
    </location>
</feature>
<evidence type="ECO:0000256" key="12">
    <source>
        <dbReference type="ARBA" id="ARBA00032932"/>
    </source>
</evidence>
<comment type="subcellular location">
    <subcellularLocation>
        <location evidence="1 14">Cell membrane</location>
        <topology evidence="1 14">Multi-pass membrane protein</topology>
    </subcellularLocation>
</comment>
<keyword evidence="8 14" id="KW-1133">Transmembrane helix</keyword>
<dbReference type="GO" id="GO:0008360">
    <property type="term" value="P:regulation of cell shape"/>
    <property type="evidence" value="ECO:0007669"/>
    <property type="project" value="UniProtKB-KW"/>
</dbReference>
<dbReference type="HAMAP" id="MF_01006">
    <property type="entry name" value="Undec_diphosphatase"/>
    <property type="match status" value="1"/>
</dbReference>
<evidence type="ECO:0000256" key="7">
    <source>
        <dbReference type="ARBA" id="ARBA00022801"/>
    </source>
</evidence>
<evidence type="ECO:0000256" key="11">
    <source>
        <dbReference type="ARBA" id="ARBA00032707"/>
    </source>
</evidence>
<evidence type="ECO:0000256" key="6">
    <source>
        <dbReference type="ARBA" id="ARBA00022692"/>
    </source>
</evidence>
<proteinExistence type="inferred from homology"/>
<evidence type="ECO:0000256" key="10">
    <source>
        <dbReference type="ARBA" id="ARBA00023251"/>
    </source>
</evidence>
<dbReference type="GO" id="GO:0009252">
    <property type="term" value="P:peptidoglycan biosynthetic process"/>
    <property type="evidence" value="ECO:0007669"/>
    <property type="project" value="UniProtKB-KW"/>
</dbReference>
<feature type="transmembrane region" description="Helical" evidence="14">
    <location>
        <begin position="232"/>
        <end position="253"/>
    </location>
</feature>
<comment type="catalytic activity">
    <reaction evidence="13 14">
        <text>di-trans,octa-cis-undecaprenyl diphosphate + H2O = di-trans,octa-cis-undecaprenyl phosphate + phosphate + H(+)</text>
        <dbReference type="Rhea" id="RHEA:28094"/>
        <dbReference type="ChEBI" id="CHEBI:15377"/>
        <dbReference type="ChEBI" id="CHEBI:15378"/>
        <dbReference type="ChEBI" id="CHEBI:43474"/>
        <dbReference type="ChEBI" id="CHEBI:58405"/>
        <dbReference type="ChEBI" id="CHEBI:60392"/>
        <dbReference type="EC" id="3.6.1.27"/>
    </reaction>
</comment>
<dbReference type="PANTHER" id="PTHR30622:SF2">
    <property type="entry name" value="UNDECAPRENYL-DIPHOSPHATASE"/>
    <property type="match status" value="1"/>
</dbReference>
<dbReference type="Pfam" id="PF02673">
    <property type="entry name" value="BacA"/>
    <property type="match status" value="1"/>
</dbReference>
<dbReference type="GO" id="GO:0046677">
    <property type="term" value="P:response to antibiotic"/>
    <property type="evidence" value="ECO:0007669"/>
    <property type="project" value="UniProtKB-UniRule"/>
</dbReference>
<evidence type="ECO:0000256" key="1">
    <source>
        <dbReference type="ARBA" id="ARBA00004651"/>
    </source>
</evidence>
<evidence type="ECO:0000256" key="4">
    <source>
        <dbReference type="ARBA" id="ARBA00021581"/>
    </source>
</evidence>
<evidence type="ECO:0000313" key="15">
    <source>
        <dbReference type="EMBL" id="TLU72671.1"/>
    </source>
</evidence>
<dbReference type="EMBL" id="VCDI01000003">
    <property type="protein sequence ID" value="TLU72671.1"/>
    <property type="molecule type" value="Genomic_DNA"/>
</dbReference>
<evidence type="ECO:0000256" key="8">
    <source>
        <dbReference type="ARBA" id="ARBA00022989"/>
    </source>
</evidence>
<dbReference type="GO" id="GO:0050380">
    <property type="term" value="F:undecaprenyl-diphosphatase activity"/>
    <property type="evidence" value="ECO:0007669"/>
    <property type="project" value="UniProtKB-UniRule"/>
</dbReference>
<comment type="caution">
    <text evidence="15">The sequence shown here is derived from an EMBL/GenBank/DDBJ whole genome shotgun (WGS) entry which is preliminary data.</text>
</comment>
<dbReference type="GO" id="GO:0071555">
    <property type="term" value="P:cell wall organization"/>
    <property type="evidence" value="ECO:0007669"/>
    <property type="project" value="UniProtKB-KW"/>
</dbReference>
<comment type="function">
    <text evidence="14">Catalyzes the dephosphorylation of undecaprenyl diphosphate (UPP). Confers resistance to bacitracin.</text>
</comment>
<evidence type="ECO:0000256" key="14">
    <source>
        <dbReference type="HAMAP-Rule" id="MF_01006"/>
    </source>
</evidence>
<evidence type="ECO:0000256" key="5">
    <source>
        <dbReference type="ARBA" id="ARBA00022475"/>
    </source>
</evidence>
<evidence type="ECO:0000256" key="9">
    <source>
        <dbReference type="ARBA" id="ARBA00023136"/>
    </source>
</evidence>
<sequence length="281" mass="30548">MTTLQALIIAILQGVTELFPVSSLGHAVIIPAILHWSIDQRSPAFLPFLVTLHLGTAIALLAYFWRDWYELARGALGQGDPAMQRESRHILWLIILATLPAVVLGFLFESFLRRLFGTPEIAAIFLVVNGIMLLAGEKLRGRSVSANHRPIATLDWRDALVIGLWQCLAFIPGISRSGAAIIGGILRGIDHQGAARFSFLIATPIIFAATADQMLHLHKAGAAASSNWAPAILAAVVAGITALASTAFLMRYFRSHEDWAMSPFAIYCILFGAASFAFLYL</sequence>
<feature type="transmembrane region" description="Helical" evidence="14">
    <location>
        <begin position="43"/>
        <end position="65"/>
    </location>
</feature>
<dbReference type="AlphaFoldDB" id="A0A5R9JAP2"/>
<feature type="transmembrane region" description="Helical" evidence="14">
    <location>
        <begin position="259"/>
        <end position="280"/>
    </location>
</feature>
<dbReference type="NCBIfam" id="NF001397">
    <property type="entry name" value="PRK00281.3-4"/>
    <property type="match status" value="1"/>
</dbReference>
<name>A0A5R9JAP2_9PROT</name>
<evidence type="ECO:0000313" key="16">
    <source>
        <dbReference type="Proteomes" id="UP000305654"/>
    </source>
</evidence>
<keyword evidence="14" id="KW-0133">Cell shape</keyword>
<protein>
    <recommendedName>
        <fullName evidence="4 14">Undecaprenyl-diphosphatase</fullName>
        <ecNumber evidence="3 14">3.6.1.27</ecNumber>
    </recommendedName>
    <alternativeName>
        <fullName evidence="12 14">Bacitracin resistance protein</fullName>
    </alternativeName>
    <alternativeName>
        <fullName evidence="11 14">Undecaprenyl pyrophosphate phosphatase</fullName>
    </alternativeName>
</protein>
<keyword evidence="9 14" id="KW-0472">Membrane</keyword>
<dbReference type="PANTHER" id="PTHR30622">
    <property type="entry name" value="UNDECAPRENYL-DIPHOSPHATASE"/>
    <property type="match status" value="1"/>
</dbReference>
<dbReference type="InterPro" id="IPR003824">
    <property type="entry name" value="UppP"/>
</dbReference>
<gene>
    <name evidence="14" type="primary">uppP</name>
    <name evidence="15" type="ORF">FE263_11595</name>
</gene>
<dbReference type="OrthoDB" id="9808289at2"/>
<keyword evidence="7 14" id="KW-0378">Hydrolase</keyword>
<reference evidence="15 16" key="1">
    <citation type="submission" date="2019-05" db="EMBL/GenBank/DDBJ databases">
        <authorList>
            <person name="Pankratov T."/>
            <person name="Grouzdev D."/>
        </authorList>
    </citation>
    <scope>NUCLEOTIDE SEQUENCE [LARGE SCALE GENOMIC DNA]</scope>
    <source>
        <strain evidence="15 16">KEBCLARHB70R</strain>
    </source>
</reference>
<keyword evidence="10 14" id="KW-0046">Antibiotic resistance</keyword>
<dbReference type="RefSeq" id="WP_138326132.1">
    <property type="nucleotide sequence ID" value="NZ_VCDI01000003.1"/>
</dbReference>
<evidence type="ECO:0000256" key="3">
    <source>
        <dbReference type="ARBA" id="ARBA00012374"/>
    </source>
</evidence>
<keyword evidence="14" id="KW-0573">Peptidoglycan synthesis</keyword>
<dbReference type="Proteomes" id="UP000305654">
    <property type="component" value="Unassembled WGS sequence"/>
</dbReference>
<evidence type="ECO:0000256" key="2">
    <source>
        <dbReference type="ARBA" id="ARBA00010621"/>
    </source>
</evidence>
<dbReference type="EC" id="3.6.1.27" evidence="3 14"/>
<keyword evidence="14" id="KW-0961">Cell wall biogenesis/degradation</keyword>
<feature type="transmembrane region" description="Helical" evidence="14">
    <location>
        <begin position="90"/>
        <end position="108"/>
    </location>
</feature>